<feature type="domain" description="Thioesterase" evidence="2">
    <location>
        <begin position="57"/>
        <end position="279"/>
    </location>
</feature>
<dbReference type="Proteomes" id="UP000233332">
    <property type="component" value="Unassembled WGS sequence"/>
</dbReference>
<dbReference type="PANTHER" id="PTHR11487">
    <property type="entry name" value="THIOESTERASE"/>
    <property type="match status" value="1"/>
</dbReference>
<reference evidence="3 4" key="1">
    <citation type="submission" date="2017-09" db="EMBL/GenBank/DDBJ databases">
        <title>Biodiversity and function of Thalassospira species in the particle-attached aromatic-hydrocarbon-degrading consortia from the surface seawater of the China South Sea.</title>
        <authorList>
            <person name="Dong C."/>
            <person name="Lai Q."/>
            <person name="Shao Z."/>
        </authorList>
    </citation>
    <scope>NUCLEOTIDE SEQUENCE [LARGE SCALE GENOMIC DNA]</scope>
    <source>
        <strain evidence="3 4">139Z-12</strain>
    </source>
</reference>
<dbReference type="Pfam" id="PF00975">
    <property type="entry name" value="Thioesterase"/>
    <property type="match status" value="1"/>
</dbReference>
<evidence type="ECO:0000313" key="3">
    <source>
        <dbReference type="EMBL" id="PKR57761.1"/>
    </source>
</evidence>
<dbReference type="AlphaFoldDB" id="A0A2N3L4N0"/>
<organism evidence="3 4">
    <name type="scientific">Thalassospira lohafexi</name>
    <dbReference type="NCBI Taxonomy" id="744227"/>
    <lineage>
        <taxon>Bacteria</taxon>
        <taxon>Pseudomonadati</taxon>
        <taxon>Pseudomonadota</taxon>
        <taxon>Alphaproteobacteria</taxon>
        <taxon>Rhodospirillales</taxon>
        <taxon>Thalassospiraceae</taxon>
        <taxon>Thalassospira</taxon>
    </lineage>
</organism>
<dbReference type="PANTHER" id="PTHR11487:SF0">
    <property type="entry name" value="S-ACYL FATTY ACID SYNTHASE THIOESTERASE, MEDIUM CHAIN"/>
    <property type="match status" value="1"/>
</dbReference>
<comment type="similarity">
    <text evidence="1">Belongs to the thioesterase family.</text>
</comment>
<evidence type="ECO:0000313" key="4">
    <source>
        <dbReference type="Proteomes" id="UP000233332"/>
    </source>
</evidence>
<dbReference type="SUPFAM" id="SSF53474">
    <property type="entry name" value="alpha/beta-Hydrolases"/>
    <property type="match status" value="1"/>
</dbReference>
<evidence type="ECO:0000259" key="2">
    <source>
        <dbReference type="Pfam" id="PF00975"/>
    </source>
</evidence>
<protein>
    <submittedName>
        <fullName evidence="3">Putative thioesterase</fullName>
    </submittedName>
</protein>
<comment type="caution">
    <text evidence="3">The sequence shown here is derived from an EMBL/GenBank/DDBJ whole genome shotgun (WGS) entry which is preliminary data.</text>
</comment>
<dbReference type="InterPro" id="IPR001031">
    <property type="entry name" value="Thioesterase"/>
</dbReference>
<name>A0A2N3L4N0_9PROT</name>
<proteinExistence type="inferred from homology"/>
<dbReference type="GO" id="GO:0008610">
    <property type="term" value="P:lipid biosynthetic process"/>
    <property type="evidence" value="ECO:0007669"/>
    <property type="project" value="TreeGrafter"/>
</dbReference>
<accession>A0A2N3L4N0</accession>
<gene>
    <name evidence="3" type="ORF">COO92_13375</name>
</gene>
<evidence type="ECO:0000256" key="1">
    <source>
        <dbReference type="ARBA" id="ARBA00007169"/>
    </source>
</evidence>
<sequence>MTGVKIVRVGVTAKTMITRGLSFSGWRIIRRIDRKRRNPMTQSKWFVSLPGQMTARRRLFCFPFAGGGASFYRSWRSRLPADIELVLVCLPGREQRFGEPLIDTIDGMVAAIHRAIGPLTDKPYAFFGYSMGAIISHHLACKIVAEAREGECGPEHLFLAARRSPDIAMKRSPLHGLSSDQFWQEIAKYGGTPNEILENQEYRDLFEAPLRADFKLSETACSGDLAKLSCPITVFGGDADTSPVPDDLEGWQKATTGGFAKHVYAGGHFFITDHQNAVTALVAEAFGG</sequence>
<keyword evidence="4" id="KW-1185">Reference proteome</keyword>
<dbReference type="InterPro" id="IPR029058">
    <property type="entry name" value="AB_hydrolase_fold"/>
</dbReference>
<dbReference type="InterPro" id="IPR012223">
    <property type="entry name" value="TEII"/>
</dbReference>
<dbReference type="Gene3D" id="3.40.50.1820">
    <property type="entry name" value="alpha/beta hydrolase"/>
    <property type="match status" value="1"/>
</dbReference>
<dbReference type="EMBL" id="NXGX01000005">
    <property type="protein sequence ID" value="PKR57761.1"/>
    <property type="molecule type" value="Genomic_DNA"/>
</dbReference>